<evidence type="ECO:0000313" key="2">
    <source>
        <dbReference type="Proteomes" id="UP000054538"/>
    </source>
</evidence>
<dbReference type="STRING" id="930991.A0A0D0E0E0"/>
<dbReference type="Proteomes" id="UP000054538">
    <property type="component" value="Unassembled WGS sequence"/>
</dbReference>
<organism evidence="1 2">
    <name type="scientific">Paxillus rubicundulus Ve08.2h10</name>
    <dbReference type="NCBI Taxonomy" id="930991"/>
    <lineage>
        <taxon>Eukaryota</taxon>
        <taxon>Fungi</taxon>
        <taxon>Dikarya</taxon>
        <taxon>Basidiomycota</taxon>
        <taxon>Agaricomycotina</taxon>
        <taxon>Agaricomycetes</taxon>
        <taxon>Agaricomycetidae</taxon>
        <taxon>Boletales</taxon>
        <taxon>Paxilineae</taxon>
        <taxon>Paxillaceae</taxon>
        <taxon>Paxillus</taxon>
    </lineage>
</organism>
<dbReference type="HOGENOM" id="CLU_003703_0_3_1"/>
<sequence>MWTTLVEAWEGDRTKPNPYEWKGEVMSQVNVQLELARDEAQRLQHRNDVSLHAKISPSILISTGLDLEDQQLEQWSSVQALYMPLVAWKCSPKGDIPMESTIAELQPHTYKLWLPSEKPKLSSILLQNFEWKLHYAQAFDSLEDLQQITYEVKDQTPMHEIPSKDQRQRFKATLPKKVSLESTLQELKDMHIHPLSVGEGGQSEGHHIVSWIWQTTGVLGNNNTDLQESLQIECCKSQARVNRWSEEVMLLMEEMQRVLKFFTSKMKWCHEHASKQKATGDDICEGLGAYAAHEAALYHALKLACKVDWIKVLKCVLKGEERHQQHIHASTRDKLGACST</sequence>
<proteinExistence type="predicted"/>
<protein>
    <submittedName>
        <fullName evidence="1">Uncharacterized protein</fullName>
    </submittedName>
</protein>
<dbReference type="AlphaFoldDB" id="A0A0D0E0E0"/>
<dbReference type="InParanoid" id="A0A0D0E0E0"/>
<evidence type="ECO:0000313" key="1">
    <source>
        <dbReference type="EMBL" id="KIK93224.1"/>
    </source>
</evidence>
<dbReference type="OrthoDB" id="2682651at2759"/>
<name>A0A0D0E0E0_9AGAM</name>
<reference evidence="2" key="2">
    <citation type="submission" date="2015-01" db="EMBL/GenBank/DDBJ databases">
        <title>Evolutionary Origins and Diversification of the Mycorrhizal Mutualists.</title>
        <authorList>
            <consortium name="DOE Joint Genome Institute"/>
            <consortium name="Mycorrhizal Genomics Consortium"/>
            <person name="Kohler A."/>
            <person name="Kuo A."/>
            <person name="Nagy L.G."/>
            <person name="Floudas D."/>
            <person name="Copeland A."/>
            <person name="Barry K.W."/>
            <person name="Cichocki N."/>
            <person name="Veneault-Fourrey C."/>
            <person name="LaButti K."/>
            <person name="Lindquist E.A."/>
            <person name="Lipzen A."/>
            <person name="Lundell T."/>
            <person name="Morin E."/>
            <person name="Murat C."/>
            <person name="Riley R."/>
            <person name="Ohm R."/>
            <person name="Sun H."/>
            <person name="Tunlid A."/>
            <person name="Henrissat B."/>
            <person name="Grigoriev I.V."/>
            <person name="Hibbett D.S."/>
            <person name="Martin F."/>
        </authorList>
    </citation>
    <scope>NUCLEOTIDE SEQUENCE [LARGE SCALE GENOMIC DNA]</scope>
    <source>
        <strain evidence="2">Ve08.2h10</strain>
    </source>
</reference>
<accession>A0A0D0E0E0</accession>
<gene>
    <name evidence="1" type="ORF">PAXRUDRAFT_26403</name>
</gene>
<keyword evidence="2" id="KW-1185">Reference proteome</keyword>
<reference evidence="1 2" key="1">
    <citation type="submission" date="2014-04" db="EMBL/GenBank/DDBJ databases">
        <authorList>
            <consortium name="DOE Joint Genome Institute"/>
            <person name="Kuo A."/>
            <person name="Kohler A."/>
            <person name="Jargeat P."/>
            <person name="Nagy L.G."/>
            <person name="Floudas D."/>
            <person name="Copeland A."/>
            <person name="Barry K.W."/>
            <person name="Cichocki N."/>
            <person name="Veneault-Fourrey C."/>
            <person name="LaButti K."/>
            <person name="Lindquist E.A."/>
            <person name="Lipzen A."/>
            <person name="Lundell T."/>
            <person name="Morin E."/>
            <person name="Murat C."/>
            <person name="Sun H."/>
            <person name="Tunlid A."/>
            <person name="Henrissat B."/>
            <person name="Grigoriev I.V."/>
            <person name="Hibbett D.S."/>
            <person name="Martin F."/>
            <person name="Nordberg H.P."/>
            <person name="Cantor M.N."/>
            <person name="Hua S.X."/>
        </authorList>
    </citation>
    <scope>NUCLEOTIDE SEQUENCE [LARGE SCALE GENOMIC DNA]</scope>
    <source>
        <strain evidence="1 2">Ve08.2h10</strain>
    </source>
</reference>
<dbReference type="EMBL" id="KN825202">
    <property type="protein sequence ID" value="KIK93224.1"/>
    <property type="molecule type" value="Genomic_DNA"/>
</dbReference>